<keyword evidence="4 8" id="KW-0812">Transmembrane</keyword>
<evidence type="ECO:0000256" key="1">
    <source>
        <dbReference type="ARBA" id="ARBA00004651"/>
    </source>
</evidence>
<feature type="transmembrane region" description="Helical" evidence="8">
    <location>
        <begin position="52"/>
        <end position="69"/>
    </location>
</feature>
<feature type="transmembrane region" description="Helical" evidence="8">
    <location>
        <begin position="217"/>
        <end position="238"/>
    </location>
</feature>
<feature type="transmembrane region" description="Helical" evidence="8">
    <location>
        <begin position="105"/>
        <end position="124"/>
    </location>
</feature>
<organism evidence="9 10">
    <name type="scientific">Denitratimonas tolerans</name>
    <dbReference type="NCBI Taxonomy" id="1338420"/>
    <lineage>
        <taxon>Bacteria</taxon>
        <taxon>Pseudomonadati</taxon>
        <taxon>Pseudomonadota</taxon>
        <taxon>Gammaproteobacteria</taxon>
        <taxon>Lysobacterales</taxon>
        <taxon>Lysobacteraceae</taxon>
        <taxon>Denitratimonas</taxon>
    </lineage>
</organism>
<evidence type="ECO:0000256" key="2">
    <source>
        <dbReference type="ARBA" id="ARBA00022475"/>
    </source>
</evidence>
<dbReference type="InterPro" id="IPR000715">
    <property type="entry name" value="Glycosyl_transferase_4"/>
</dbReference>
<sequence length="350" mass="36882">MMAPPALDALLLVIGCLVTSAAFTVLALRYARWHQLLDLPGQRRSHSAPTPRGGGIAIVLTLLLGMTLLDWPQPRVPLALGVALLSVALVGWIDDHRPLSARVRIVVHALAALVLVGVWLPLAGAADTALVLPFAALAVFWLVGCINAWNFIDGSNGLLASQCLWLGLALAWVLAGVEGEAALLARPLAGVSLALAGACAGFLPFNAPRAAIFLGDVGSGALGLACGALLLAALVLAPGRAACLLILPSAILVDAGLTLAWRVYTGRRWYTAHREHLYQWLVRSGCSHAAVALGYLAWNLFVVLPACAAAWRWPEAAPAIAGAVLLLAAVLWWQGKSMLRRRARIKGLIR</sequence>
<feature type="transmembrane region" description="Helical" evidence="8">
    <location>
        <begin position="6"/>
        <end position="31"/>
    </location>
</feature>
<dbReference type="GO" id="GO:0005886">
    <property type="term" value="C:plasma membrane"/>
    <property type="evidence" value="ECO:0007669"/>
    <property type="project" value="UniProtKB-SubCell"/>
</dbReference>
<feature type="transmembrane region" description="Helical" evidence="8">
    <location>
        <begin position="183"/>
        <end position="205"/>
    </location>
</feature>
<keyword evidence="6 8" id="KW-0472">Membrane</keyword>
<evidence type="ECO:0000256" key="5">
    <source>
        <dbReference type="ARBA" id="ARBA00022989"/>
    </source>
</evidence>
<feature type="transmembrane region" description="Helical" evidence="8">
    <location>
        <begin position="130"/>
        <end position="151"/>
    </location>
</feature>
<feature type="transmembrane region" description="Helical" evidence="8">
    <location>
        <begin position="317"/>
        <end position="335"/>
    </location>
</feature>
<dbReference type="Proteomes" id="UP001364472">
    <property type="component" value="Unassembled WGS sequence"/>
</dbReference>
<keyword evidence="2" id="KW-1003">Cell membrane</keyword>
<name>A0AAW9R6A6_9GAMM</name>
<keyword evidence="10" id="KW-1185">Reference proteome</keyword>
<dbReference type="EMBL" id="JBBDHC010000008">
    <property type="protein sequence ID" value="MEJ1249466.1"/>
    <property type="molecule type" value="Genomic_DNA"/>
</dbReference>
<evidence type="ECO:0000256" key="7">
    <source>
        <dbReference type="PIRSR" id="PIRSR600715-1"/>
    </source>
</evidence>
<dbReference type="GO" id="GO:0016780">
    <property type="term" value="F:phosphotransferase activity, for other substituted phosphate groups"/>
    <property type="evidence" value="ECO:0007669"/>
    <property type="project" value="InterPro"/>
</dbReference>
<evidence type="ECO:0008006" key="11">
    <source>
        <dbReference type="Google" id="ProtNLM"/>
    </source>
</evidence>
<keyword evidence="5 8" id="KW-1133">Transmembrane helix</keyword>
<dbReference type="AlphaFoldDB" id="A0AAW9R6A6"/>
<feature type="binding site" evidence="7">
    <location>
        <position position="216"/>
    </location>
    <ligand>
        <name>Mg(2+)</name>
        <dbReference type="ChEBI" id="CHEBI:18420"/>
    </ligand>
</feature>
<dbReference type="Pfam" id="PF00953">
    <property type="entry name" value="Glycos_transf_4"/>
    <property type="match status" value="1"/>
</dbReference>
<evidence type="ECO:0000256" key="3">
    <source>
        <dbReference type="ARBA" id="ARBA00022679"/>
    </source>
</evidence>
<accession>A0AAW9R6A6</accession>
<dbReference type="GO" id="GO:0071555">
    <property type="term" value="P:cell wall organization"/>
    <property type="evidence" value="ECO:0007669"/>
    <property type="project" value="TreeGrafter"/>
</dbReference>
<feature type="binding site" evidence="7">
    <location>
        <position position="150"/>
    </location>
    <ligand>
        <name>Mg(2+)</name>
        <dbReference type="ChEBI" id="CHEBI:18420"/>
    </ligand>
</feature>
<evidence type="ECO:0000256" key="8">
    <source>
        <dbReference type="SAM" id="Phobius"/>
    </source>
</evidence>
<protein>
    <recommendedName>
        <fullName evidence="11">Glycosyltransferase family 4 protein</fullName>
    </recommendedName>
</protein>
<evidence type="ECO:0000256" key="6">
    <source>
        <dbReference type="ARBA" id="ARBA00023136"/>
    </source>
</evidence>
<comment type="subcellular location">
    <subcellularLocation>
        <location evidence="1">Cell membrane</location>
        <topology evidence="1">Multi-pass membrane protein</topology>
    </subcellularLocation>
</comment>
<evidence type="ECO:0000313" key="10">
    <source>
        <dbReference type="Proteomes" id="UP001364472"/>
    </source>
</evidence>
<comment type="cofactor">
    <cofactor evidence="7">
        <name>Mg(2+)</name>
        <dbReference type="ChEBI" id="CHEBI:18420"/>
    </cofactor>
</comment>
<dbReference type="GO" id="GO:0044038">
    <property type="term" value="P:cell wall macromolecule biosynthetic process"/>
    <property type="evidence" value="ECO:0007669"/>
    <property type="project" value="TreeGrafter"/>
</dbReference>
<keyword evidence="7" id="KW-0479">Metal-binding</keyword>
<keyword evidence="7" id="KW-0460">Magnesium</keyword>
<feature type="transmembrane region" description="Helical" evidence="8">
    <location>
        <begin position="158"/>
        <end position="177"/>
    </location>
</feature>
<gene>
    <name evidence="9" type="ORF">WB794_07245</name>
</gene>
<dbReference type="PANTHER" id="PTHR22926:SF3">
    <property type="entry name" value="UNDECAPRENYL-PHOSPHATE ALPHA-N-ACETYLGLUCOSAMINYL 1-PHOSPHATE TRANSFERASE"/>
    <property type="match status" value="1"/>
</dbReference>
<dbReference type="RefSeq" id="WP_337335181.1">
    <property type="nucleotide sequence ID" value="NZ_JBBDHC010000008.1"/>
</dbReference>
<feature type="transmembrane region" description="Helical" evidence="8">
    <location>
        <begin position="285"/>
        <end position="311"/>
    </location>
</feature>
<proteinExistence type="predicted"/>
<feature type="transmembrane region" description="Helical" evidence="8">
    <location>
        <begin position="75"/>
        <end position="93"/>
    </location>
</feature>
<keyword evidence="3" id="KW-0808">Transferase</keyword>
<evidence type="ECO:0000256" key="4">
    <source>
        <dbReference type="ARBA" id="ARBA00022692"/>
    </source>
</evidence>
<reference evidence="9 10" key="1">
    <citation type="journal article" date="2016" name="Antonie Van Leeuwenhoek">
        <title>Denitratimonas tolerans gen. nov., sp. nov., a denitrifying bacterium isolated from a bioreactor for tannery wastewater treatment.</title>
        <authorList>
            <person name="Han S.I."/>
            <person name="Kim J.O."/>
            <person name="Lee Y.R."/>
            <person name="Ekpeghere K.I."/>
            <person name="Koh S.C."/>
            <person name="Whang K.S."/>
        </authorList>
    </citation>
    <scope>NUCLEOTIDE SEQUENCE [LARGE SCALE GENOMIC DNA]</scope>
    <source>
        <strain evidence="9 10">KACC 17565</strain>
    </source>
</reference>
<evidence type="ECO:0000313" key="9">
    <source>
        <dbReference type="EMBL" id="MEJ1249466.1"/>
    </source>
</evidence>
<comment type="caution">
    <text evidence="9">The sequence shown here is derived from an EMBL/GenBank/DDBJ whole genome shotgun (WGS) entry which is preliminary data.</text>
</comment>
<dbReference type="PANTHER" id="PTHR22926">
    <property type="entry name" value="PHOSPHO-N-ACETYLMURAMOYL-PENTAPEPTIDE-TRANSFERASE"/>
    <property type="match status" value="1"/>
</dbReference>
<dbReference type="GO" id="GO:0046872">
    <property type="term" value="F:metal ion binding"/>
    <property type="evidence" value="ECO:0007669"/>
    <property type="project" value="UniProtKB-KW"/>
</dbReference>
<dbReference type="GO" id="GO:0009103">
    <property type="term" value="P:lipopolysaccharide biosynthetic process"/>
    <property type="evidence" value="ECO:0007669"/>
    <property type="project" value="TreeGrafter"/>
</dbReference>
<feature type="transmembrane region" description="Helical" evidence="8">
    <location>
        <begin position="244"/>
        <end position="264"/>
    </location>
</feature>